<dbReference type="GO" id="GO:0003677">
    <property type="term" value="F:DNA binding"/>
    <property type="evidence" value="ECO:0007669"/>
    <property type="project" value="UniProtKB-KW"/>
</dbReference>
<dbReference type="InterPro" id="IPR001845">
    <property type="entry name" value="HTH_ArsR_DNA-bd_dom"/>
</dbReference>
<dbReference type="SMART" id="SM00418">
    <property type="entry name" value="HTH_ARSR"/>
    <property type="match status" value="1"/>
</dbReference>
<sequence length="303" mass="35290">MDYRVDVTFEPRYELLSSLHTMICRKSHKKIDLGPVWVKDTLSRITPDFSSTLNDMDVDSDWKITYLLAYLCPEEASPEEFLAWLEEKTPGDLYELIAVYSQQFPKDMGQYRSRTLSVLSSWHEQYFRKLAPEVIEGLRSEAQTRAAELAHQTELSVFIEKTTNGLTFLPKEGLEKLVLVPHYHFQPMNIIYHFGRITLCHYSARFYLGDETDFPPHDYRMLRALAEQSRLKILRFLSGGPRTFTEIVRHLQISKGITHDHVSKLRSGGFIRAHVDGETISEYSLRPEMLDVMHQKLVDYIVN</sequence>
<accession>A0ABY1M358</accession>
<name>A0ABY1M358_9BACL</name>
<keyword evidence="1 3" id="KW-0238">DNA-binding</keyword>
<reference evidence="3 4" key="1">
    <citation type="submission" date="2017-04" db="EMBL/GenBank/DDBJ databases">
        <authorList>
            <person name="Varghese N."/>
            <person name="Submissions S."/>
        </authorList>
    </citation>
    <scope>NUCLEOTIDE SEQUENCE [LARGE SCALE GENOMIC DNA]</scope>
    <source>
        <strain evidence="3 4">J12</strain>
    </source>
</reference>
<evidence type="ECO:0000259" key="2">
    <source>
        <dbReference type="PROSITE" id="PS50987"/>
    </source>
</evidence>
<dbReference type="InterPro" id="IPR036390">
    <property type="entry name" value="WH_DNA-bd_sf"/>
</dbReference>
<evidence type="ECO:0000256" key="1">
    <source>
        <dbReference type="ARBA" id="ARBA00023125"/>
    </source>
</evidence>
<dbReference type="PROSITE" id="PS50987">
    <property type="entry name" value="HTH_ARSR_2"/>
    <property type="match status" value="1"/>
</dbReference>
<dbReference type="SUPFAM" id="SSF46785">
    <property type="entry name" value="Winged helix' DNA-binding domain"/>
    <property type="match status" value="1"/>
</dbReference>
<gene>
    <name evidence="3" type="ORF">SAMN02744124_04044</name>
</gene>
<dbReference type="EMBL" id="FXAE01000063">
    <property type="protein sequence ID" value="SMF62182.1"/>
    <property type="molecule type" value="Genomic_DNA"/>
</dbReference>
<comment type="caution">
    <text evidence="3">The sequence shown here is derived from an EMBL/GenBank/DDBJ whole genome shotgun (WGS) entry which is preliminary data.</text>
</comment>
<protein>
    <submittedName>
        <fullName evidence="3">DNA-binding transcriptional regulator, ArsR family</fullName>
    </submittedName>
</protein>
<organism evidence="3 4">
    <name type="scientific">Paenibacillus barengoltzii J12</name>
    <dbReference type="NCBI Taxonomy" id="935846"/>
    <lineage>
        <taxon>Bacteria</taxon>
        <taxon>Bacillati</taxon>
        <taxon>Bacillota</taxon>
        <taxon>Bacilli</taxon>
        <taxon>Bacillales</taxon>
        <taxon>Paenibacillaceae</taxon>
        <taxon>Paenibacillus</taxon>
    </lineage>
</organism>
<dbReference type="RefSeq" id="WP_028539655.1">
    <property type="nucleotide sequence ID" value="NZ_FXAE01000063.1"/>
</dbReference>
<dbReference type="InterPro" id="IPR036388">
    <property type="entry name" value="WH-like_DNA-bd_sf"/>
</dbReference>
<proteinExistence type="predicted"/>
<dbReference type="InterPro" id="IPR011991">
    <property type="entry name" value="ArsR-like_HTH"/>
</dbReference>
<feature type="domain" description="HTH arsR-type" evidence="2">
    <location>
        <begin position="210"/>
        <end position="303"/>
    </location>
</feature>
<dbReference type="Proteomes" id="UP000192939">
    <property type="component" value="Unassembled WGS sequence"/>
</dbReference>
<dbReference type="Pfam" id="PF01022">
    <property type="entry name" value="HTH_5"/>
    <property type="match status" value="1"/>
</dbReference>
<dbReference type="Gene3D" id="1.10.10.10">
    <property type="entry name" value="Winged helix-like DNA-binding domain superfamily/Winged helix DNA-binding domain"/>
    <property type="match status" value="1"/>
</dbReference>
<evidence type="ECO:0000313" key="3">
    <source>
        <dbReference type="EMBL" id="SMF62182.1"/>
    </source>
</evidence>
<dbReference type="CDD" id="cd00090">
    <property type="entry name" value="HTH_ARSR"/>
    <property type="match status" value="1"/>
</dbReference>
<keyword evidence="4" id="KW-1185">Reference proteome</keyword>
<evidence type="ECO:0000313" key="4">
    <source>
        <dbReference type="Proteomes" id="UP000192939"/>
    </source>
</evidence>